<evidence type="ECO:0000256" key="2">
    <source>
        <dbReference type="ARBA" id="ARBA00022679"/>
    </source>
</evidence>
<evidence type="ECO:0000256" key="7">
    <source>
        <dbReference type="ARBA" id="ARBA00023136"/>
    </source>
</evidence>
<organism evidence="10 11">
    <name type="scientific">Psychrosphaera algicola</name>
    <dbReference type="NCBI Taxonomy" id="3023714"/>
    <lineage>
        <taxon>Bacteria</taxon>
        <taxon>Pseudomonadati</taxon>
        <taxon>Pseudomonadota</taxon>
        <taxon>Gammaproteobacteria</taxon>
        <taxon>Alteromonadales</taxon>
        <taxon>Pseudoalteromonadaceae</taxon>
        <taxon>Psychrosphaera</taxon>
    </lineage>
</organism>
<evidence type="ECO:0000256" key="8">
    <source>
        <dbReference type="ARBA" id="ARBA00023316"/>
    </source>
</evidence>
<keyword evidence="6" id="KW-1133">Transmembrane helix</keyword>
<keyword evidence="4" id="KW-0133">Cell shape</keyword>
<proteinExistence type="predicted"/>
<dbReference type="InterPro" id="IPR012338">
    <property type="entry name" value="Beta-lactam/transpept-like"/>
</dbReference>
<feature type="domain" description="Penicillin-binding protein transpeptidase" evidence="9">
    <location>
        <begin position="2"/>
        <end position="175"/>
    </location>
</feature>
<evidence type="ECO:0000256" key="4">
    <source>
        <dbReference type="ARBA" id="ARBA00022960"/>
    </source>
</evidence>
<keyword evidence="1" id="KW-0328">Glycosyltransferase</keyword>
<evidence type="ECO:0000259" key="9">
    <source>
        <dbReference type="Pfam" id="PF00905"/>
    </source>
</evidence>
<evidence type="ECO:0000313" key="10">
    <source>
        <dbReference type="EMBL" id="MDC2889079.1"/>
    </source>
</evidence>
<dbReference type="InterPro" id="IPR001460">
    <property type="entry name" value="PCN-bd_Tpept"/>
</dbReference>
<evidence type="ECO:0000256" key="6">
    <source>
        <dbReference type="ARBA" id="ARBA00022989"/>
    </source>
</evidence>
<dbReference type="InterPro" id="IPR050396">
    <property type="entry name" value="Glycosyltr_51/Transpeptidase"/>
</dbReference>
<evidence type="ECO:0000256" key="5">
    <source>
        <dbReference type="ARBA" id="ARBA00022984"/>
    </source>
</evidence>
<dbReference type="Pfam" id="PF00905">
    <property type="entry name" value="Transpeptidase"/>
    <property type="match status" value="1"/>
</dbReference>
<reference evidence="10 11" key="1">
    <citation type="submission" date="2023-01" db="EMBL/GenBank/DDBJ databases">
        <title>Psychrosphaera sp. nov., isolated from marine algae.</title>
        <authorList>
            <person name="Bayburt H."/>
            <person name="Choi B.J."/>
            <person name="Kim J.M."/>
            <person name="Choi D.G."/>
            <person name="Jeon C.O."/>
        </authorList>
    </citation>
    <scope>NUCLEOTIDE SEQUENCE [LARGE SCALE GENOMIC DNA]</scope>
    <source>
        <strain evidence="10 11">G1-22</strain>
    </source>
</reference>
<keyword evidence="2" id="KW-0808">Transferase</keyword>
<evidence type="ECO:0000256" key="1">
    <source>
        <dbReference type="ARBA" id="ARBA00022676"/>
    </source>
</evidence>
<dbReference type="PANTHER" id="PTHR32282:SF27">
    <property type="entry name" value="PENICILLIN-BINDING PROTEIN 1A"/>
    <property type="match status" value="1"/>
</dbReference>
<keyword evidence="3" id="KW-0812">Transmembrane</keyword>
<dbReference type="SUPFAM" id="SSF56601">
    <property type="entry name" value="beta-lactamase/transpeptidase-like"/>
    <property type="match status" value="1"/>
</dbReference>
<dbReference type="EMBL" id="JAQOMS010000002">
    <property type="protein sequence ID" value="MDC2889079.1"/>
    <property type="molecule type" value="Genomic_DNA"/>
</dbReference>
<comment type="caution">
    <text evidence="10">The sequence shown here is derived from an EMBL/GenBank/DDBJ whole genome shotgun (WGS) entry which is preliminary data.</text>
</comment>
<accession>A0ABT5FC02</accession>
<gene>
    <name evidence="10" type="ORF">PN838_10270</name>
</gene>
<protein>
    <submittedName>
        <fullName evidence="10">Penicillin-binding transpeptidase domain-containing protein</fullName>
    </submittedName>
</protein>
<dbReference type="PANTHER" id="PTHR32282">
    <property type="entry name" value="BINDING PROTEIN TRANSPEPTIDASE, PUTATIVE-RELATED"/>
    <property type="match status" value="1"/>
</dbReference>
<sequence length="187" mass="20515">MALDPNNGDIKALVGGYNFVGNQYNRVTQAKRQIGSNIKPFIYSAALENGFTLSSLINDAPINKWDKNLGTAWRPKNSPENYDGPTRVRRGLAQSKNVMSVRLMRSLGIQKTVDHLTKFGFAESDLPKNESLSLGSASLTPISVVTAMSAFANGGYLVKANLIDHVTDASEKMFSKRQNILQESLHN</sequence>
<keyword evidence="5" id="KW-0573">Peptidoglycan synthesis</keyword>
<dbReference type="Proteomes" id="UP001528411">
    <property type="component" value="Unassembled WGS sequence"/>
</dbReference>
<keyword evidence="7" id="KW-0472">Membrane</keyword>
<keyword evidence="11" id="KW-1185">Reference proteome</keyword>
<name>A0ABT5FC02_9GAMM</name>
<dbReference type="Gene3D" id="3.40.710.10">
    <property type="entry name" value="DD-peptidase/beta-lactamase superfamily"/>
    <property type="match status" value="1"/>
</dbReference>
<keyword evidence="8" id="KW-0961">Cell wall biogenesis/degradation</keyword>
<evidence type="ECO:0000256" key="3">
    <source>
        <dbReference type="ARBA" id="ARBA00022692"/>
    </source>
</evidence>
<evidence type="ECO:0000313" key="11">
    <source>
        <dbReference type="Proteomes" id="UP001528411"/>
    </source>
</evidence>